<protein>
    <submittedName>
        <fullName evidence="1">Uncharacterized protein</fullName>
    </submittedName>
</protein>
<dbReference type="EMBL" id="BMAU01021229">
    <property type="protein sequence ID" value="GFY01580.1"/>
    <property type="molecule type" value="Genomic_DNA"/>
</dbReference>
<proteinExistence type="predicted"/>
<keyword evidence="2" id="KW-1185">Reference proteome</keyword>
<reference evidence="1" key="1">
    <citation type="submission" date="2020-08" db="EMBL/GenBank/DDBJ databases">
        <title>Multicomponent nature underlies the extraordinary mechanical properties of spider dragline silk.</title>
        <authorList>
            <person name="Kono N."/>
            <person name="Nakamura H."/>
            <person name="Mori M."/>
            <person name="Yoshida Y."/>
            <person name="Ohtoshi R."/>
            <person name="Malay A.D."/>
            <person name="Moran D.A.P."/>
            <person name="Tomita M."/>
            <person name="Numata K."/>
            <person name="Arakawa K."/>
        </authorList>
    </citation>
    <scope>NUCLEOTIDE SEQUENCE</scope>
</reference>
<evidence type="ECO:0000313" key="1">
    <source>
        <dbReference type="EMBL" id="GFY01580.1"/>
    </source>
</evidence>
<organism evidence="1 2">
    <name type="scientific">Trichonephila clavipes</name>
    <name type="common">Golden silk orbweaver</name>
    <name type="synonym">Nephila clavipes</name>
    <dbReference type="NCBI Taxonomy" id="2585209"/>
    <lineage>
        <taxon>Eukaryota</taxon>
        <taxon>Metazoa</taxon>
        <taxon>Ecdysozoa</taxon>
        <taxon>Arthropoda</taxon>
        <taxon>Chelicerata</taxon>
        <taxon>Arachnida</taxon>
        <taxon>Araneae</taxon>
        <taxon>Araneomorphae</taxon>
        <taxon>Entelegynae</taxon>
        <taxon>Araneoidea</taxon>
        <taxon>Nephilidae</taxon>
        <taxon>Trichonephila</taxon>
    </lineage>
</organism>
<comment type="caution">
    <text evidence="1">The sequence shown here is derived from an EMBL/GenBank/DDBJ whole genome shotgun (WGS) entry which is preliminary data.</text>
</comment>
<sequence>MRIFLPYSLKCQAFKRLELSQADAASCLKVGQRLWKEFEDSVPRVSEGVNINVALFSYTRAFGDVPLNHPSPNYHTQREDVSALDRFDVHHTSTRRVFSGTGFERMP</sequence>
<dbReference type="AlphaFoldDB" id="A0A8X6VCZ0"/>
<gene>
    <name evidence="1" type="ORF">TNCV_2607641</name>
</gene>
<evidence type="ECO:0000313" key="2">
    <source>
        <dbReference type="Proteomes" id="UP000887159"/>
    </source>
</evidence>
<name>A0A8X6VCZ0_TRICX</name>
<dbReference type="Proteomes" id="UP000887159">
    <property type="component" value="Unassembled WGS sequence"/>
</dbReference>
<accession>A0A8X6VCZ0</accession>